<comment type="catalytic activity">
    <reaction evidence="6 7">
        <text>L-threonylcarbamoyladenylate + adenosine(37) in tRNA = N(6)-L-threonylcarbamoyladenosine(37) in tRNA + AMP + H(+)</text>
        <dbReference type="Rhea" id="RHEA:37059"/>
        <dbReference type="Rhea" id="RHEA-COMP:10162"/>
        <dbReference type="Rhea" id="RHEA-COMP:10163"/>
        <dbReference type="ChEBI" id="CHEBI:15378"/>
        <dbReference type="ChEBI" id="CHEBI:73682"/>
        <dbReference type="ChEBI" id="CHEBI:74411"/>
        <dbReference type="ChEBI" id="CHEBI:74418"/>
        <dbReference type="ChEBI" id="CHEBI:456215"/>
        <dbReference type="EC" id="2.3.1.234"/>
    </reaction>
</comment>
<evidence type="ECO:0000313" key="9">
    <source>
        <dbReference type="EMBL" id="AWD33302.1"/>
    </source>
</evidence>
<evidence type="ECO:0000259" key="8">
    <source>
        <dbReference type="Pfam" id="PF00814"/>
    </source>
</evidence>
<dbReference type="PROSITE" id="PS01016">
    <property type="entry name" value="GLYCOPROTEASE"/>
    <property type="match status" value="1"/>
</dbReference>
<keyword evidence="3 7" id="KW-0479">Metal-binding</keyword>
<gene>
    <name evidence="7" type="primary">tsaD</name>
    <name evidence="9" type="ORF">Fsol_00508</name>
</gene>
<feature type="domain" description="Gcp-like" evidence="8">
    <location>
        <begin position="28"/>
        <end position="314"/>
    </location>
</feature>
<feature type="binding site" evidence="7">
    <location>
        <position position="307"/>
    </location>
    <ligand>
        <name>Fe cation</name>
        <dbReference type="ChEBI" id="CHEBI:24875"/>
    </ligand>
</feature>
<evidence type="ECO:0000256" key="3">
    <source>
        <dbReference type="ARBA" id="ARBA00022723"/>
    </source>
</evidence>
<organism evidence="9 10">
    <name type="scientific">Candidatus Fokinia solitaria</name>
    <dbReference type="NCBI Taxonomy" id="1802984"/>
    <lineage>
        <taxon>Bacteria</taxon>
        <taxon>Pseudomonadati</taxon>
        <taxon>Pseudomonadota</taxon>
        <taxon>Alphaproteobacteria</taxon>
        <taxon>Rickettsiales</taxon>
        <taxon>Candidatus Midichloriaceae</taxon>
        <taxon>Candidatus Fokinia</taxon>
    </lineage>
</organism>
<accession>A0A2U8BSI4</accession>
<dbReference type="InterPro" id="IPR017861">
    <property type="entry name" value="KAE1/TsaD"/>
</dbReference>
<dbReference type="OrthoDB" id="9806197at2"/>
<dbReference type="HAMAP" id="MF_01445">
    <property type="entry name" value="TsaD"/>
    <property type="match status" value="1"/>
</dbReference>
<evidence type="ECO:0000256" key="2">
    <source>
        <dbReference type="ARBA" id="ARBA00022694"/>
    </source>
</evidence>
<dbReference type="GO" id="GO:0061711">
    <property type="term" value="F:tRNA N(6)-L-threonylcarbamoyladenine synthase activity"/>
    <property type="evidence" value="ECO:0007669"/>
    <property type="project" value="UniProtKB-EC"/>
</dbReference>
<feature type="binding site" evidence="7">
    <location>
        <position position="115"/>
    </location>
    <ligand>
        <name>Fe cation</name>
        <dbReference type="ChEBI" id="CHEBI:24875"/>
    </ligand>
</feature>
<keyword evidence="4 7" id="KW-0408">Iron</keyword>
<comment type="subcellular location">
    <subcellularLocation>
        <location evidence="7">Cytoplasm</location>
    </subcellularLocation>
</comment>
<dbReference type="InterPro" id="IPR017860">
    <property type="entry name" value="Peptidase_M22_CS"/>
</dbReference>
<comment type="cofactor">
    <cofactor evidence="7">
        <name>Fe(2+)</name>
        <dbReference type="ChEBI" id="CHEBI:29033"/>
    </cofactor>
    <text evidence="7">Binds 1 Fe(2+) ion per subunit.</text>
</comment>
<keyword evidence="5 7" id="KW-0012">Acyltransferase</keyword>
<dbReference type="InterPro" id="IPR000905">
    <property type="entry name" value="Gcp-like_dom"/>
</dbReference>
<feature type="binding site" evidence="7">
    <location>
        <position position="111"/>
    </location>
    <ligand>
        <name>Fe cation</name>
        <dbReference type="ChEBI" id="CHEBI:24875"/>
    </ligand>
</feature>
<dbReference type="Proteomes" id="UP000244519">
    <property type="component" value="Chromosome"/>
</dbReference>
<dbReference type="Gene3D" id="3.30.420.40">
    <property type="match status" value="2"/>
</dbReference>
<feature type="binding site" evidence="7">
    <location>
        <position position="180"/>
    </location>
    <ligand>
        <name>substrate</name>
    </ligand>
</feature>
<dbReference type="PRINTS" id="PR00789">
    <property type="entry name" value="OSIALOPTASE"/>
</dbReference>
<keyword evidence="1 7" id="KW-0808">Transferase</keyword>
<dbReference type="RefSeq" id="WP_108673319.1">
    <property type="nucleotide sequence ID" value="NZ_CP025989.1"/>
</dbReference>
<dbReference type="GO" id="GO:0005737">
    <property type="term" value="C:cytoplasm"/>
    <property type="evidence" value="ECO:0007669"/>
    <property type="project" value="UniProtKB-SubCell"/>
</dbReference>
<comment type="function">
    <text evidence="7">Required for the formation of a threonylcarbamoyl group on adenosine at position 37 (t(6)A37) in tRNAs that read codons beginning with adenine. Is involved in the transfer of the threonylcarbamoyl moiety of threonylcarbamoyl-AMP (TC-AMP) to the N6 group of A37, together with TsaE and TsaB. TsaD likely plays a direct catalytic role in this reaction.</text>
</comment>
<evidence type="ECO:0000256" key="6">
    <source>
        <dbReference type="ARBA" id="ARBA00048117"/>
    </source>
</evidence>
<dbReference type="GO" id="GO:0002949">
    <property type="term" value="P:tRNA threonylcarbamoyladenosine modification"/>
    <property type="evidence" value="ECO:0007669"/>
    <property type="project" value="UniProtKB-UniRule"/>
</dbReference>
<evidence type="ECO:0000256" key="1">
    <source>
        <dbReference type="ARBA" id="ARBA00022679"/>
    </source>
</evidence>
<evidence type="ECO:0000256" key="7">
    <source>
        <dbReference type="HAMAP-Rule" id="MF_01445"/>
    </source>
</evidence>
<evidence type="ECO:0000313" key="10">
    <source>
        <dbReference type="Proteomes" id="UP000244519"/>
    </source>
</evidence>
<feature type="binding site" evidence="7">
    <location>
        <position position="167"/>
    </location>
    <ligand>
        <name>substrate</name>
    </ligand>
</feature>
<dbReference type="EC" id="2.3.1.234" evidence="7"/>
<sequence length="354" mass="38530">MIVLGIESSCDDACVSLVKDDGTILFSDSYAHTVLHALYGGVVPEIASRSHTQSLPKLFMRCINESKISLSNIDFIGVTAGPGLVSALMVGIAFAKGIATALKKPCIPVNHLEAHALAPRMSNKDLSFPYLLLLVSGGNTQLVLSLGIGKHIIIGETLDDAIGETFDKVAQFLKLGYPGGPLIERMAKHGKQEAYRFPKPLYKSNTLNFSFSGLKTAIKKAILNKNEINQNDICDICASFQRTILDLLNDKIAQAIIYAKRDYNIQIERVVIAGGVSANAFLSHNIGNFLCSLGCKLFFCEAALCTDNAAMIAWTAIEKVKNSYTLNKPLQEKYSSTMNFTVSPNMRLSLTEED</sequence>
<dbReference type="EMBL" id="CP025989">
    <property type="protein sequence ID" value="AWD33302.1"/>
    <property type="molecule type" value="Genomic_DNA"/>
</dbReference>
<dbReference type="KEGG" id="fso:Fsol_00508"/>
<feature type="binding site" evidence="7">
    <location>
        <position position="279"/>
    </location>
    <ligand>
        <name>substrate</name>
    </ligand>
</feature>
<dbReference type="NCBIfam" id="TIGR03723">
    <property type="entry name" value="T6A_TsaD_YgjD"/>
    <property type="match status" value="1"/>
</dbReference>
<dbReference type="FunFam" id="3.30.420.40:FF:000012">
    <property type="entry name" value="tRNA N6-adenosine threonylcarbamoyltransferase"/>
    <property type="match status" value="1"/>
</dbReference>
<dbReference type="PANTHER" id="PTHR11735">
    <property type="entry name" value="TRNA N6-ADENOSINE THREONYLCARBAMOYLTRANSFERASE"/>
    <property type="match status" value="1"/>
</dbReference>
<dbReference type="SUPFAM" id="SSF53067">
    <property type="entry name" value="Actin-like ATPase domain"/>
    <property type="match status" value="1"/>
</dbReference>
<keyword evidence="10" id="KW-1185">Reference proteome</keyword>
<comment type="similarity">
    <text evidence="7">Belongs to the KAE1 / TsaD family.</text>
</comment>
<dbReference type="Pfam" id="PF00814">
    <property type="entry name" value="TsaD"/>
    <property type="match status" value="1"/>
</dbReference>
<evidence type="ECO:0000256" key="5">
    <source>
        <dbReference type="ARBA" id="ARBA00023315"/>
    </source>
</evidence>
<reference evidence="9 10" key="1">
    <citation type="journal article" date="2018" name="Genome Biol. Evol.">
        <title>The Genome Sequence of "Candidatus Fokinia solitaria": Insights on Reductive Evolution in Rickettsiales.</title>
        <authorList>
            <person name="Floriano A.M."/>
            <person name="Castelli M."/>
            <person name="Krenek S."/>
            <person name="Berendonk T.U."/>
            <person name="Bazzocchi C."/>
            <person name="Petroni G."/>
            <person name="Sassera D."/>
        </authorList>
    </citation>
    <scope>NUCLEOTIDE SEQUENCE [LARGE SCALE GENOMIC DNA]</scope>
    <source>
        <strain evidence="9">Rio ETE_ALG 3VII</strain>
    </source>
</reference>
<protein>
    <recommendedName>
        <fullName evidence="7">tRNA N6-adenosine threonylcarbamoyltransferase</fullName>
        <ecNumber evidence="7">2.3.1.234</ecNumber>
    </recommendedName>
    <alternativeName>
        <fullName evidence="7">N6-L-threonylcarbamoyladenine synthase</fullName>
        <shortName evidence="7">t(6)A synthase</shortName>
    </alternativeName>
    <alternativeName>
        <fullName evidence="7">t(6)A37 threonylcarbamoyladenosine biosynthesis protein TsaD</fullName>
    </alternativeName>
    <alternativeName>
        <fullName evidence="7">tRNA threonylcarbamoyladenosine biosynthesis protein TsaD</fullName>
    </alternativeName>
</protein>
<dbReference type="InterPro" id="IPR022450">
    <property type="entry name" value="TsaD"/>
</dbReference>
<dbReference type="InterPro" id="IPR043129">
    <property type="entry name" value="ATPase_NBD"/>
</dbReference>
<dbReference type="PANTHER" id="PTHR11735:SF6">
    <property type="entry name" value="TRNA N6-ADENOSINE THREONYLCARBAMOYLTRANSFERASE, MITOCHONDRIAL"/>
    <property type="match status" value="1"/>
</dbReference>
<dbReference type="NCBIfam" id="TIGR00329">
    <property type="entry name" value="gcp_kae1"/>
    <property type="match status" value="1"/>
</dbReference>
<dbReference type="AlphaFoldDB" id="A0A2U8BSI4"/>
<keyword evidence="2 7" id="KW-0819">tRNA processing</keyword>
<name>A0A2U8BSI4_9RICK</name>
<keyword evidence="7" id="KW-0963">Cytoplasm</keyword>
<proteinExistence type="inferred from homology"/>
<evidence type="ECO:0000256" key="4">
    <source>
        <dbReference type="ARBA" id="ARBA00023004"/>
    </source>
</evidence>
<dbReference type="GO" id="GO:0005506">
    <property type="term" value="F:iron ion binding"/>
    <property type="evidence" value="ECO:0007669"/>
    <property type="project" value="UniProtKB-UniRule"/>
</dbReference>
<feature type="binding site" evidence="7">
    <location>
        <position position="184"/>
    </location>
    <ligand>
        <name>substrate</name>
    </ligand>
</feature>
<feature type="binding site" evidence="7">
    <location>
        <begin position="134"/>
        <end position="138"/>
    </location>
    <ligand>
        <name>substrate</name>
    </ligand>
</feature>